<gene>
    <name evidence="2" type="ORF">EII35_10880</name>
</gene>
<evidence type="ECO:0000313" key="2">
    <source>
        <dbReference type="EMBL" id="RRD48854.1"/>
    </source>
</evidence>
<sequence length="257" mass="27539">MGFRKTGSVEAIRTEVASLDWLRAARGGAPVAEVLRSGPGWLESRMMTHGEPTRDDAAAFGRALARTHAAGAPHWGAPPPGLREADAKLAELPAPVAATPRWNSWGEFFADARLRPYLRLTSLDPAARHLLNQAIDVVAAGRFDSPQPRLVRGVARLHGDLWGGNIVWEADAVGATGTLIDPSAHGGHAETDLAELALFGASHLTSILAGYQELSPLADGWELRRTVHQFHMVLVHCALFGGSYLNQALGLAHLITR</sequence>
<dbReference type="InterPro" id="IPR016477">
    <property type="entry name" value="Fructo-/Ketosamine-3-kinase"/>
</dbReference>
<dbReference type="SUPFAM" id="SSF56112">
    <property type="entry name" value="Protein kinase-like (PK-like)"/>
    <property type="match status" value="1"/>
</dbReference>
<keyword evidence="1 2" id="KW-0418">Kinase</keyword>
<dbReference type="Pfam" id="PF03881">
    <property type="entry name" value="Fructosamin_kin"/>
    <property type="match status" value="1"/>
</dbReference>
<dbReference type="PANTHER" id="PTHR12149">
    <property type="entry name" value="FRUCTOSAMINE 3 KINASE-RELATED PROTEIN"/>
    <property type="match status" value="1"/>
</dbReference>
<dbReference type="EMBL" id="RQYT01000028">
    <property type="protein sequence ID" value="RRD48854.1"/>
    <property type="molecule type" value="Genomic_DNA"/>
</dbReference>
<keyword evidence="1" id="KW-0808">Transferase</keyword>
<organism evidence="2 3">
    <name type="scientific">Arachnia propionica</name>
    <dbReference type="NCBI Taxonomy" id="1750"/>
    <lineage>
        <taxon>Bacteria</taxon>
        <taxon>Bacillati</taxon>
        <taxon>Actinomycetota</taxon>
        <taxon>Actinomycetes</taxon>
        <taxon>Propionibacteriales</taxon>
        <taxon>Propionibacteriaceae</taxon>
        <taxon>Arachnia</taxon>
    </lineage>
</organism>
<dbReference type="OrthoDB" id="5291879at2"/>
<comment type="similarity">
    <text evidence="1">Belongs to the fructosamine kinase family.</text>
</comment>
<comment type="caution">
    <text evidence="2">The sequence shown here is derived from an EMBL/GenBank/DDBJ whole genome shotgun (WGS) entry which is preliminary data.</text>
</comment>
<dbReference type="PIRSF" id="PIRSF006221">
    <property type="entry name" value="Ketosamine-3-kinase"/>
    <property type="match status" value="1"/>
</dbReference>
<evidence type="ECO:0000313" key="3">
    <source>
        <dbReference type="Proteomes" id="UP000280935"/>
    </source>
</evidence>
<dbReference type="RefSeq" id="WP_125228496.1">
    <property type="nucleotide sequence ID" value="NZ_RQYT01000028.1"/>
</dbReference>
<dbReference type="Proteomes" id="UP000280935">
    <property type="component" value="Unassembled WGS sequence"/>
</dbReference>
<proteinExistence type="inferred from homology"/>
<reference evidence="2 3" key="1">
    <citation type="submission" date="2018-11" db="EMBL/GenBank/DDBJ databases">
        <title>Genomes From Bacteria Associated with the Canine Oral Cavity: a Test Case for Automated Genome-Based Taxonomic Assignment.</title>
        <authorList>
            <person name="Coil D.A."/>
            <person name="Jospin G."/>
            <person name="Darling A.E."/>
            <person name="Wallis C."/>
            <person name="Davis I.J."/>
            <person name="Harris S."/>
            <person name="Eisen J.A."/>
            <person name="Holcombe L.J."/>
            <person name="O'Flynn C."/>
        </authorList>
    </citation>
    <scope>NUCLEOTIDE SEQUENCE [LARGE SCALE GENOMIC DNA]</scope>
    <source>
        <strain evidence="2 3">OH2822_COT-296</strain>
    </source>
</reference>
<dbReference type="Gene3D" id="1.10.510.10">
    <property type="entry name" value="Transferase(Phosphotransferase) domain 1"/>
    <property type="match status" value="1"/>
</dbReference>
<name>A0A3P1WQI6_9ACTN</name>
<evidence type="ECO:0000256" key="1">
    <source>
        <dbReference type="PIRNR" id="PIRNR006221"/>
    </source>
</evidence>
<accession>A0A3P1WQI6</accession>
<dbReference type="AlphaFoldDB" id="A0A3P1WQI6"/>
<dbReference type="PANTHER" id="PTHR12149:SF8">
    <property type="entry name" value="PROTEIN-RIBULOSAMINE 3-KINASE"/>
    <property type="match status" value="1"/>
</dbReference>
<dbReference type="InterPro" id="IPR011009">
    <property type="entry name" value="Kinase-like_dom_sf"/>
</dbReference>
<dbReference type="Gene3D" id="1.20.1270.240">
    <property type="match status" value="1"/>
</dbReference>
<protein>
    <submittedName>
        <fullName evidence="2">Fructosamine kinase</fullName>
    </submittedName>
</protein>
<dbReference type="GO" id="GO:0016301">
    <property type="term" value="F:kinase activity"/>
    <property type="evidence" value="ECO:0007669"/>
    <property type="project" value="UniProtKB-UniRule"/>
</dbReference>